<dbReference type="InParanoid" id="A0A2P6NWJ6"/>
<gene>
    <name evidence="3" type="ORF">PROFUN_03415</name>
</gene>
<dbReference type="Proteomes" id="UP000241769">
    <property type="component" value="Unassembled WGS sequence"/>
</dbReference>
<feature type="region of interest" description="Disordered" evidence="1">
    <location>
        <begin position="70"/>
        <end position="161"/>
    </location>
</feature>
<organism evidence="3 4">
    <name type="scientific">Planoprotostelium fungivorum</name>
    <dbReference type="NCBI Taxonomy" id="1890364"/>
    <lineage>
        <taxon>Eukaryota</taxon>
        <taxon>Amoebozoa</taxon>
        <taxon>Evosea</taxon>
        <taxon>Variosea</taxon>
        <taxon>Cavosteliida</taxon>
        <taxon>Cavosteliaceae</taxon>
        <taxon>Planoprotostelium</taxon>
    </lineage>
</organism>
<proteinExistence type="predicted"/>
<protein>
    <recommendedName>
        <fullName evidence="2">DUF4604 domain-containing protein</fullName>
    </recommendedName>
</protein>
<dbReference type="Pfam" id="PF15377">
    <property type="entry name" value="DUF4604"/>
    <property type="match status" value="1"/>
</dbReference>
<reference evidence="3 4" key="1">
    <citation type="journal article" date="2018" name="Genome Biol. Evol.">
        <title>Multiple Roots of Fruiting Body Formation in Amoebozoa.</title>
        <authorList>
            <person name="Hillmann F."/>
            <person name="Forbes G."/>
            <person name="Novohradska S."/>
            <person name="Ferling I."/>
            <person name="Riege K."/>
            <person name="Groth M."/>
            <person name="Westermann M."/>
            <person name="Marz M."/>
            <person name="Spaller T."/>
            <person name="Winckler T."/>
            <person name="Schaap P."/>
            <person name="Glockner G."/>
        </authorList>
    </citation>
    <scope>NUCLEOTIDE SEQUENCE [LARGE SCALE GENOMIC DNA]</scope>
    <source>
        <strain evidence="3 4">Jena</strain>
    </source>
</reference>
<evidence type="ECO:0000313" key="3">
    <source>
        <dbReference type="EMBL" id="PRP88306.1"/>
    </source>
</evidence>
<sequence>MLKSDVSFQKHTPKFLAMLKTGNNEPTIHDKVAGKEVAGNDRPDYDDEQPVYVADDAVIAQLQAQEKEVKHLEETKEERVEAMMQAAKKRQMEDEDGEQKPEDANEDDVTPFKKTPKKQDVSFASTKKKQTQPEKKAPVKQSKKDEKKKDQPKLSFNYEDE</sequence>
<keyword evidence="4" id="KW-1185">Reference proteome</keyword>
<evidence type="ECO:0000256" key="1">
    <source>
        <dbReference type="SAM" id="MobiDB-lite"/>
    </source>
</evidence>
<evidence type="ECO:0000259" key="2">
    <source>
        <dbReference type="Pfam" id="PF15377"/>
    </source>
</evidence>
<dbReference type="InterPro" id="IPR027911">
    <property type="entry name" value="DUF4604"/>
</dbReference>
<comment type="caution">
    <text evidence="3">The sequence shown here is derived from an EMBL/GenBank/DDBJ whole genome shotgun (WGS) entry which is preliminary data.</text>
</comment>
<accession>A0A2P6NWJ6</accession>
<name>A0A2P6NWJ6_9EUKA</name>
<dbReference type="EMBL" id="MDYQ01000012">
    <property type="protein sequence ID" value="PRP88306.1"/>
    <property type="molecule type" value="Genomic_DNA"/>
</dbReference>
<feature type="domain" description="DUF4604" evidence="2">
    <location>
        <begin position="5"/>
        <end position="160"/>
    </location>
</feature>
<feature type="compositionally biased region" description="Basic and acidic residues" evidence="1">
    <location>
        <begin position="70"/>
        <end position="81"/>
    </location>
</feature>
<feature type="compositionally biased region" description="Basic and acidic residues" evidence="1">
    <location>
        <begin position="131"/>
        <end position="152"/>
    </location>
</feature>
<evidence type="ECO:0000313" key="4">
    <source>
        <dbReference type="Proteomes" id="UP000241769"/>
    </source>
</evidence>
<dbReference type="AlphaFoldDB" id="A0A2P6NWJ6"/>